<gene>
    <name evidence="10" type="ORF">CLV63_13021</name>
</gene>
<keyword evidence="6 7" id="KW-0472">Membrane</keyword>
<keyword evidence="2 7" id="KW-0813">Transport</keyword>
<comment type="similarity">
    <text evidence="7">Belongs to the binding-protein-dependent transport system permease family.</text>
</comment>
<comment type="caution">
    <text evidence="10">The sequence shown here is derived from an EMBL/GenBank/DDBJ whole genome shotgun (WGS) entry which is preliminary data.</text>
</comment>
<dbReference type="InterPro" id="IPR050901">
    <property type="entry name" value="BP-dep_ABC_trans_perm"/>
</dbReference>
<dbReference type="GO" id="GO:0005886">
    <property type="term" value="C:plasma membrane"/>
    <property type="evidence" value="ECO:0007669"/>
    <property type="project" value="UniProtKB-SubCell"/>
</dbReference>
<dbReference type="Gene3D" id="1.10.3720.10">
    <property type="entry name" value="MetI-like"/>
    <property type="match status" value="2"/>
</dbReference>
<feature type="compositionally biased region" description="Pro residues" evidence="8">
    <location>
        <begin position="353"/>
        <end position="363"/>
    </location>
</feature>
<keyword evidence="10" id="KW-0762">Sugar transport</keyword>
<feature type="transmembrane region" description="Helical" evidence="7">
    <location>
        <begin position="142"/>
        <end position="162"/>
    </location>
</feature>
<protein>
    <submittedName>
        <fullName evidence="10">Multiple sugar transport system permease protein</fullName>
    </submittedName>
</protein>
<feature type="transmembrane region" description="Helical" evidence="7">
    <location>
        <begin position="109"/>
        <end position="130"/>
    </location>
</feature>
<organism evidence="10 11">
    <name type="scientific">Murinocardiopsis flavida</name>
    <dbReference type="NCBI Taxonomy" id="645275"/>
    <lineage>
        <taxon>Bacteria</taxon>
        <taxon>Bacillati</taxon>
        <taxon>Actinomycetota</taxon>
        <taxon>Actinomycetes</taxon>
        <taxon>Streptosporangiales</taxon>
        <taxon>Nocardiopsidaceae</taxon>
        <taxon>Murinocardiopsis</taxon>
    </lineage>
</organism>
<dbReference type="OrthoDB" id="61122at2"/>
<evidence type="ECO:0000313" key="10">
    <source>
        <dbReference type="EMBL" id="PSK88059.1"/>
    </source>
</evidence>
<proteinExistence type="inferred from homology"/>
<evidence type="ECO:0000313" key="11">
    <source>
        <dbReference type="Proteomes" id="UP000240542"/>
    </source>
</evidence>
<keyword evidence="4 7" id="KW-0812">Transmembrane</keyword>
<keyword evidence="3" id="KW-1003">Cell membrane</keyword>
<name>A0A2P8CSX8_9ACTN</name>
<dbReference type="Pfam" id="PF00528">
    <property type="entry name" value="BPD_transp_1"/>
    <property type="match status" value="2"/>
</dbReference>
<reference evidence="10 11" key="1">
    <citation type="submission" date="2018-03" db="EMBL/GenBank/DDBJ databases">
        <title>Genomic Encyclopedia of Archaeal and Bacterial Type Strains, Phase II (KMG-II): from individual species to whole genera.</title>
        <authorList>
            <person name="Goeker M."/>
        </authorList>
    </citation>
    <scope>NUCLEOTIDE SEQUENCE [LARGE SCALE GENOMIC DNA]</scope>
    <source>
        <strain evidence="10 11">DSM 45312</strain>
    </source>
</reference>
<feature type="transmembrane region" description="Helical" evidence="7">
    <location>
        <begin position="552"/>
        <end position="577"/>
    </location>
</feature>
<sequence>MAASHGTRTDATASAGTDVHPDEGRAAARRSGRGPGRRAGLWERTVPLRWLAPSTALIALVIVFPALYMGAMAFMSINQIGMITGFAGLDNFRTLFAEPALWPVVTNTASWLVVVVGITVVLSLALAQFLSKDFVGRRFVRLAVVVPWAASLVMTATVWRFLFEGGNGLLNRLLMDLSILSAPHDWYKDPSTAFASIMAVGVITSIPFTTYVLLAGLQSIPGDLHEAARIDGAGAWRAWLHVTLPMLRPSLLVALVLNMLHVFNAFTVIWVISGKTAGTSADTTVTWMYKIAFTTRLDPGEAAALAVLNVAFLVLLIAVFGLLLRPVRRPDAPVAAGPAAEPPREDRAERRAAPPPRAAAPPSPAIVALHRGWRRARPVVLPFTGLLVAAFFLAPYVAMFLGSLKTDAELFEVPANYLPREWAWSNYADVWRVIPLADYFRVSLTLALSATAVVLLVSAPAAYILARTEFRGKAAFLMLILVTQMFPAVALIIGLYREALFLGGVHQYWFIIAVNSAFNIAFAVWIMHAHFRSIPVEIEEAAMLDGLGRLRIMLRLIVPLSAPAIITVTIFTFIQVWNEFIVALTLFNDPPNGRVPLTVGVQQFVGLYETNYQYLFAAALMAIVPAVILFALIEKYLVSGLTTGSGK</sequence>
<dbReference type="SUPFAM" id="SSF161098">
    <property type="entry name" value="MetI-like"/>
    <property type="match status" value="2"/>
</dbReference>
<keyword evidence="5 7" id="KW-1133">Transmembrane helix</keyword>
<dbReference type="PANTHER" id="PTHR32243:SF18">
    <property type="entry name" value="INNER MEMBRANE ABC TRANSPORTER PERMEASE PROTEIN YCJP"/>
    <property type="match status" value="1"/>
</dbReference>
<dbReference type="Proteomes" id="UP000240542">
    <property type="component" value="Unassembled WGS sequence"/>
</dbReference>
<evidence type="ECO:0000256" key="3">
    <source>
        <dbReference type="ARBA" id="ARBA00022475"/>
    </source>
</evidence>
<feature type="compositionally biased region" description="Basic and acidic residues" evidence="8">
    <location>
        <begin position="342"/>
        <end position="352"/>
    </location>
</feature>
<dbReference type="PROSITE" id="PS50928">
    <property type="entry name" value="ABC_TM1"/>
    <property type="match status" value="2"/>
</dbReference>
<feature type="transmembrane region" description="Helical" evidence="7">
    <location>
        <begin position="193"/>
        <end position="214"/>
    </location>
</feature>
<feature type="compositionally biased region" description="Basic residues" evidence="8">
    <location>
        <begin position="27"/>
        <end position="36"/>
    </location>
</feature>
<feature type="transmembrane region" description="Helical" evidence="7">
    <location>
        <begin position="439"/>
        <end position="464"/>
    </location>
</feature>
<evidence type="ECO:0000256" key="8">
    <source>
        <dbReference type="SAM" id="MobiDB-lite"/>
    </source>
</evidence>
<feature type="region of interest" description="Disordered" evidence="8">
    <location>
        <begin position="1"/>
        <end position="38"/>
    </location>
</feature>
<feature type="transmembrane region" description="Helical" evidence="7">
    <location>
        <begin position="614"/>
        <end position="633"/>
    </location>
</feature>
<feature type="transmembrane region" description="Helical" evidence="7">
    <location>
        <begin position="251"/>
        <end position="272"/>
    </location>
</feature>
<feature type="domain" description="ABC transmembrane type-1" evidence="9">
    <location>
        <begin position="105"/>
        <end position="320"/>
    </location>
</feature>
<comment type="subcellular location">
    <subcellularLocation>
        <location evidence="1 7">Cell membrane</location>
        <topology evidence="1 7">Multi-pass membrane protein</topology>
    </subcellularLocation>
</comment>
<evidence type="ECO:0000256" key="5">
    <source>
        <dbReference type="ARBA" id="ARBA00022989"/>
    </source>
</evidence>
<evidence type="ECO:0000259" key="9">
    <source>
        <dbReference type="PROSITE" id="PS50928"/>
    </source>
</evidence>
<keyword evidence="11" id="KW-1185">Reference proteome</keyword>
<accession>A0A2P8CSX8</accession>
<feature type="transmembrane region" description="Helical" evidence="7">
    <location>
        <begin position="379"/>
        <end position="401"/>
    </location>
</feature>
<dbReference type="CDD" id="cd06261">
    <property type="entry name" value="TM_PBP2"/>
    <property type="match status" value="2"/>
</dbReference>
<feature type="transmembrane region" description="Helical" evidence="7">
    <location>
        <begin position="50"/>
        <end position="68"/>
    </location>
</feature>
<feature type="transmembrane region" description="Helical" evidence="7">
    <location>
        <begin position="302"/>
        <end position="324"/>
    </location>
</feature>
<dbReference type="PANTHER" id="PTHR32243">
    <property type="entry name" value="MALTOSE TRANSPORT SYSTEM PERMEASE-RELATED"/>
    <property type="match status" value="1"/>
</dbReference>
<dbReference type="RefSeq" id="WP_106586464.1">
    <property type="nucleotide sequence ID" value="NZ_PYGA01000030.1"/>
</dbReference>
<dbReference type="GO" id="GO:0055085">
    <property type="term" value="P:transmembrane transport"/>
    <property type="evidence" value="ECO:0007669"/>
    <property type="project" value="InterPro"/>
</dbReference>
<evidence type="ECO:0000256" key="7">
    <source>
        <dbReference type="RuleBase" id="RU363032"/>
    </source>
</evidence>
<feature type="transmembrane region" description="Helical" evidence="7">
    <location>
        <begin position="476"/>
        <end position="496"/>
    </location>
</feature>
<dbReference type="InterPro" id="IPR000515">
    <property type="entry name" value="MetI-like"/>
</dbReference>
<feature type="region of interest" description="Disordered" evidence="8">
    <location>
        <begin position="334"/>
        <end position="363"/>
    </location>
</feature>
<evidence type="ECO:0000256" key="6">
    <source>
        <dbReference type="ARBA" id="ARBA00023136"/>
    </source>
</evidence>
<dbReference type="AlphaFoldDB" id="A0A2P8CSX8"/>
<dbReference type="EMBL" id="PYGA01000030">
    <property type="protein sequence ID" value="PSK88059.1"/>
    <property type="molecule type" value="Genomic_DNA"/>
</dbReference>
<evidence type="ECO:0000256" key="4">
    <source>
        <dbReference type="ARBA" id="ARBA00022692"/>
    </source>
</evidence>
<evidence type="ECO:0000256" key="1">
    <source>
        <dbReference type="ARBA" id="ARBA00004651"/>
    </source>
</evidence>
<feature type="domain" description="ABC transmembrane type-1" evidence="9">
    <location>
        <begin position="440"/>
        <end position="633"/>
    </location>
</feature>
<evidence type="ECO:0000256" key="2">
    <source>
        <dbReference type="ARBA" id="ARBA00022448"/>
    </source>
</evidence>
<dbReference type="InterPro" id="IPR035906">
    <property type="entry name" value="MetI-like_sf"/>
</dbReference>
<feature type="transmembrane region" description="Helical" evidence="7">
    <location>
        <begin position="508"/>
        <end position="531"/>
    </location>
</feature>